<gene>
    <name evidence="3" type="ORF">SAMN05421512_1012</name>
</gene>
<dbReference type="Gene3D" id="3.50.50.60">
    <property type="entry name" value="FAD/NAD(P)-binding domain"/>
    <property type="match status" value="2"/>
</dbReference>
<organism evidence="3 4">
    <name type="scientific">Stappia indica</name>
    <dbReference type="NCBI Taxonomy" id="538381"/>
    <lineage>
        <taxon>Bacteria</taxon>
        <taxon>Pseudomonadati</taxon>
        <taxon>Pseudomonadota</taxon>
        <taxon>Alphaproteobacteria</taxon>
        <taxon>Hyphomicrobiales</taxon>
        <taxon>Stappiaceae</taxon>
        <taxon>Stappia</taxon>
    </lineage>
</organism>
<dbReference type="GO" id="GO:0016491">
    <property type="term" value="F:oxidoreductase activity"/>
    <property type="evidence" value="ECO:0007669"/>
    <property type="project" value="UniProtKB-KW"/>
</dbReference>
<dbReference type="InterPro" id="IPR036188">
    <property type="entry name" value="FAD/NAD-bd_sf"/>
</dbReference>
<dbReference type="SUPFAM" id="SSF51905">
    <property type="entry name" value="FAD/NAD(P)-binding domain"/>
    <property type="match status" value="1"/>
</dbReference>
<reference evidence="3 4" key="1">
    <citation type="submission" date="2017-08" db="EMBL/GenBank/DDBJ databases">
        <authorList>
            <person name="de Groot N.N."/>
        </authorList>
    </citation>
    <scope>NUCLEOTIDE SEQUENCE [LARGE SCALE GENOMIC DNA]</scope>
    <source>
        <strain evidence="3 4">USBA 352</strain>
    </source>
</reference>
<dbReference type="Proteomes" id="UP000219331">
    <property type="component" value="Unassembled WGS sequence"/>
</dbReference>
<keyword evidence="4" id="KW-1185">Reference proteome</keyword>
<accession>A0A285R5E4</accession>
<proteinExistence type="predicted"/>
<dbReference type="EMBL" id="OBML01000001">
    <property type="protein sequence ID" value="SOB89094.1"/>
    <property type="molecule type" value="Genomic_DNA"/>
</dbReference>
<evidence type="ECO:0000313" key="3">
    <source>
        <dbReference type="EMBL" id="SOB89094.1"/>
    </source>
</evidence>
<keyword evidence="1" id="KW-0560">Oxidoreductase</keyword>
<dbReference type="Gene3D" id="3.30.9.10">
    <property type="entry name" value="D-Amino Acid Oxidase, subunit A, domain 2"/>
    <property type="match status" value="1"/>
</dbReference>
<dbReference type="Pfam" id="PF01266">
    <property type="entry name" value="DAO"/>
    <property type="match status" value="1"/>
</dbReference>
<dbReference type="AlphaFoldDB" id="A0A285R5E4"/>
<name>A0A285R5E4_9HYPH</name>
<dbReference type="InterPro" id="IPR006076">
    <property type="entry name" value="FAD-dep_OxRdtase"/>
</dbReference>
<dbReference type="STRING" id="538381.GCA_001696535_01083"/>
<dbReference type="PANTHER" id="PTHR13847">
    <property type="entry name" value="SARCOSINE DEHYDROGENASE-RELATED"/>
    <property type="match status" value="1"/>
</dbReference>
<protein>
    <submittedName>
        <fullName evidence="3">D-amino-acid dehydrogenase</fullName>
    </submittedName>
</protein>
<feature type="domain" description="FAD dependent oxidoreductase" evidence="2">
    <location>
        <begin position="12"/>
        <end position="407"/>
    </location>
</feature>
<evidence type="ECO:0000313" key="4">
    <source>
        <dbReference type="Proteomes" id="UP000219331"/>
    </source>
</evidence>
<dbReference type="PANTHER" id="PTHR13847:SF289">
    <property type="entry name" value="GLYCINE OXIDASE"/>
    <property type="match status" value="1"/>
</dbReference>
<evidence type="ECO:0000256" key="1">
    <source>
        <dbReference type="ARBA" id="ARBA00023002"/>
    </source>
</evidence>
<dbReference type="GO" id="GO:0005737">
    <property type="term" value="C:cytoplasm"/>
    <property type="evidence" value="ECO:0007669"/>
    <property type="project" value="TreeGrafter"/>
</dbReference>
<sequence>MNGVEKRMRSFDAIVLGAGITGTSAALHLQGRGLRVLLVDRDAPGEDATRGNDGLLGRDGYSPVPVPLTLPGIVGSALTRRRGFGIDSRSLPDLSRFFAECRLAAQPAAVARAARALAPLQAVAAAEHLALARAASALRFFRRTGWIKLLRSPRACELAEIDRHFARILGVPYSDLDAVEIVRLEPHLRSLEEAAIYWPESQSVSSPGGVAKAYGRLFRERGGEVEIGDAATLLDTRQGYALRTVRGEVGAPIVVLALGAGVTPVLARFGLSMPLAACRTYHRHFRAVSGVSLTRPVTDQEGGFTLTPMERGLRLVGGTELMSTARALAGVPVRANALHRAASIAKGLLPLGSAVEDLPVAGVRVFVPDQLPIVGEMPGMPGLWLSVGHMRDGFSLAPAMARLLADLVTDMLPLADPQPYSPSRFLVA</sequence>
<evidence type="ECO:0000259" key="2">
    <source>
        <dbReference type="Pfam" id="PF01266"/>
    </source>
</evidence>